<reference evidence="4" key="2">
    <citation type="submission" date="2013-12" db="EMBL/GenBank/DDBJ databases">
        <title>Evolution of pathogenesis and genome organization in the Tremellales.</title>
        <authorList>
            <person name="Cuomo C."/>
            <person name="Litvintseva A."/>
            <person name="Heitman J."/>
            <person name="Chen Y."/>
            <person name="Sun S."/>
            <person name="Springer D."/>
            <person name="Dromer F."/>
            <person name="Young S."/>
            <person name="Zeng Q."/>
            <person name="Chapman S."/>
            <person name="Gujja S."/>
            <person name="Saif S."/>
            <person name="Birren B."/>
        </authorList>
    </citation>
    <scope>NUCLEOTIDE SEQUENCE [LARGE SCALE GENOMIC DNA]</scope>
    <source>
        <strain evidence="4">BCC8398</strain>
    </source>
</reference>
<gene>
    <name evidence="3" type="ORF">I316_05244</name>
</gene>
<feature type="compositionally biased region" description="Polar residues" evidence="1">
    <location>
        <begin position="361"/>
        <end position="373"/>
    </location>
</feature>
<feature type="compositionally biased region" description="Low complexity" evidence="1">
    <location>
        <begin position="530"/>
        <end position="548"/>
    </location>
</feature>
<sequence length="655" mass="68596">MLPSFAGRVGLAGAVPHTHASRNHQKRACNLLAGDLYTYPIGSDTVDATKPVTIKWDTSCPVESKTIDINLFQSTGAIKTWGSKLFADGELTVTFQPKWWNDTETAKLYLTITDSGAPSFENAYTTGPVFTVNYPASAMFSTTTDNGQVKTSTAAAAATQSQDAVFQDVSDTNTSDKSGISKGAIAAAVVVPLLVVALLIGVAVRFWRARENEKRKRWSQALSTHSNLEWEKGAMPGDKPQSILGRPSMGGRPSTMGGRPSMSTYGGSGRPTSSVYAVENNMAGAGAGAGLHFQRPDLASLRTQSAENVNRSSVVMPDGNVRQSRISFAETHRPDRRSRLSLGGDLRPNVQSGVFKLPGASRSTSELDSSSARRSVAYATGSAIEDDDELNLSPSQAQGPHGFDNVDVRRAGKGTRTGRRSFMSLGGGERRESVASALSADDFKSAASARGSVDELRDMEAVMLMRRSMISQSSRSPNPAYYQDEVEALDAPPVPAATSSAAPGQSTVAYGPDQMLAVYAARGKVSPAGSPSTPTFGASSSSAAAPASVPQPRPAPSKQNSAMRVLTSLGKKGNDESTPLPSAPAPGDMKSFVHLNNGTVSSAVVDALPAPGPRGVTSPTGERPSTGLTVPGSRGSGVSDGSRYSHAEEDAYEAK</sequence>
<reference evidence="3 4" key="1">
    <citation type="submission" date="2013-07" db="EMBL/GenBank/DDBJ databases">
        <title>The Genome Sequence of Cryptococcus heveanensis BCC8398.</title>
        <authorList>
            <consortium name="The Broad Institute Genome Sequencing Platform"/>
            <person name="Cuomo C."/>
            <person name="Litvintseva A."/>
            <person name="Chen Y."/>
            <person name="Heitman J."/>
            <person name="Sun S."/>
            <person name="Springer D."/>
            <person name="Dromer F."/>
            <person name="Young S.K."/>
            <person name="Zeng Q."/>
            <person name="Gargeya S."/>
            <person name="Fitzgerald M."/>
            <person name="Abouelleil A."/>
            <person name="Alvarado L."/>
            <person name="Berlin A.M."/>
            <person name="Chapman S.B."/>
            <person name="Dewar J."/>
            <person name="Goldberg J."/>
            <person name="Griggs A."/>
            <person name="Gujja S."/>
            <person name="Hansen M."/>
            <person name="Howarth C."/>
            <person name="Imamovic A."/>
            <person name="Larimer J."/>
            <person name="McCowan C."/>
            <person name="Murphy C."/>
            <person name="Pearson M."/>
            <person name="Priest M."/>
            <person name="Roberts A."/>
            <person name="Saif S."/>
            <person name="Shea T."/>
            <person name="Sykes S."/>
            <person name="Wortman J."/>
            <person name="Nusbaum C."/>
            <person name="Birren B."/>
        </authorList>
    </citation>
    <scope>NUCLEOTIDE SEQUENCE [LARGE SCALE GENOMIC DNA]</scope>
    <source>
        <strain evidence="3 4">BCC8398</strain>
    </source>
</reference>
<keyword evidence="4" id="KW-1185">Reference proteome</keyword>
<proteinExistence type="predicted"/>
<keyword evidence="2" id="KW-0472">Membrane</keyword>
<accession>A0A1B9GQ26</accession>
<dbReference type="Proteomes" id="UP000092666">
    <property type="component" value="Unassembled WGS sequence"/>
</dbReference>
<name>A0A1B9GQ26_9TREE</name>
<organism evidence="3 4">
    <name type="scientific">Kwoniella heveanensis BCC8398</name>
    <dbReference type="NCBI Taxonomy" id="1296120"/>
    <lineage>
        <taxon>Eukaryota</taxon>
        <taxon>Fungi</taxon>
        <taxon>Dikarya</taxon>
        <taxon>Basidiomycota</taxon>
        <taxon>Agaricomycotina</taxon>
        <taxon>Tremellomycetes</taxon>
        <taxon>Tremellales</taxon>
        <taxon>Cryptococcaceae</taxon>
        <taxon>Kwoniella</taxon>
    </lineage>
</organism>
<feature type="region of interest" description="Disordered" evidence="1">
    <location>
        <begin position="230"/>
        <end position="270"/>
    </location>
</feature>
<feature type="compositionally biased region" description="Polar residues" evidence="1">
    <location>
        <begin position="261"/>
        <end position="270"/>
    </location>
</feature>
<feature type="compositionally biased region" description="Basic and acidic residues" evidence="1">
    <location>
        <begin position="643"/>
        <end position="655"/>
    </location>
</feature>
<feature type="region of interest" description="Disordered" evidence="1">
    <location>
        <begin position="385"/>
        <end position="430"/>
    </location>
</feature>
<dbReference type="STRING" id="1296120.A0A1B9GQ26"/>
<evidence type="ECO:0000256" key="1">
    <source>
        <dbReference type="SAM" id="MobiDB-lite"/>
    </source>
</evidence>
<keyword evidence="2" id="KW-0812">Transmembrane</keyword>
<dbReference type="OrthoDB" id="3363836at2759"/>
<protein>
    <submittedName>
        <fullName evidence="3">Uncharacterized protein</fullName>
    </submittedName>
</protein>
<feature type="compositionally biased region" description="Low complexity" evidence="1">
    <location>
        <begin position="632"/>
        <end position="642"/>
    </location>
</feature>
<evidence type="ECO:0000313" key="3">
    <source>
        <dbReference type="EMBL" id="OCF33199.1"/>
    </source>
</evidence>
<dbReference type="AlphaFoldDB" id="A0A1B9GQ26"/>
<keyword evidence="2" id="KW-1133">Transmembrane helix</keyword>
<evidence type="ECO:0000256" key="2">
    <source>
        <dbReference type="SAM" id="Phobius"/>
    </source>
</evidence>
<evidence type="ECO:0000313" key="4">
    <source>
        <dbReference type="Proteomes" id="UP000092666"/>
    </source>
</evidence>
<feature type="region of interest" description="Disordered" evidence="1">
    <location>
        <begin position="332"/>
        <end position="373"/>
    </location>
</feature>
<feature type="region of interest" description="Disordered" evidence="1">
    <location>
        <begin position="524"/>
        <end position="655"/>
    </location>
</feature>
<feature type="transmembrane region" description="Helical" evidence="2">
    <location>
        <begin position="184"/>
        <end position="207"/>
    </location>
</feature>
<dbReference type="EMBL" id="KV700127">
    <property type="protein sequence ID" value="OCF33199.1"/>
    <property type="molecule type" value="Genomic_DNA"/>
</dbReference>